<evidence type="ECO:0000313" key="2">
    <source>
        <dbReference type="EMBL" id="KXT13466.1"/>
    </source>
</evidence>
<dbReference type="InterPro" id="IPR000210">
    <property type="entry name" value="BTB/POZ_dom"/>
</dbReference>
<proteinExistence type="predicted"/>
<organism evidence="2 3">
    <name type="scientific">Pseudocercospora musae</name>
    <dbReference type="NCBI Taxonomy" id="113226"/>
    <lineage>
        <taxon>Eukaryota</taxon>
        <taxon>Fungi</taxon>
        <taxon>Dikarya</taxon>
        <taxon>Ascomycota</taxon>
        <taxon>Pezizomycotina</taxon>
        <taxon>Dothideomycetes</taxon>
        <taxon>Dothideomycetidae</taxon>
        <taxon>Mycosphaerellales</taxon>
        <taxon>Mycosphaerellaceae</taxon>
        <taxon>Pseudocercospora</taxon>
    </lineage>
</organism>
<dbReference type="SMART" id="SM00225">
    <property type="entry name" value="BTB"/>
    <property type="match status" value="1"/>
</dbReference>
<dbReference type="PROSITE" id="PS50097">
    <property type="entry name" value="BTB"/>
    <property type="match status" value="1"/>
</dbReference>
<accession>A0A139IFW0</accession>
<gene>
    <name evidence="2" type="ORF">AC579_4254</name>
</gene>
<dbReference type="SUPFAM" id="SSF54695">
    <property type="entry name" value="POZ domain"/>
    <property type="match status" value="1"/>
</dbReference>
<comment type="caution">
    <text evidence="2">The sequence shown here is derived from an EMBL/GenBank/DDBJ whole genome shotgun (WGS) entry which is preliminary data.</text>
</comment>
<dbReference type="STRING" id="113226.A0A139IFW0"/>
<dbReference type="Pfam" id="PF00651">
    <property type="entry name" value="BTB"/>
    <property type="match status" value="1"/>
</dbReference>
<name>A0A139IFW0_9PEZI</name>
<protein>
    <recommendedName>
        <fullName evidence="1">BTB domain-containing protein</fullName>
    </recommendedName>
</protein>
<evidence type="ECO:0000313" key="3">
    <source>
        <dbReference type="Proteomes" id="UP000073492"/>
    </source>
</evidence>
<dbReference type="EMBL" id="LFZO01000117">
    <property type="protein sequence ID" value="KXT13466.1"/>
    <property type="molecule type" value="Genomic_DNA"/>
</dbReference>
<dbReference type="PANTHER" id="PTHR47843">
    <property type="entry name" value="BTB DOMAIN-CONTAINING PROTEIN-RELATED"/>
    <property type="match status" value="1"/>
</dbReference>
<dbReference type="OrthoDB" id="3644790at2759"/>
<reference evidence="2 3" key="1">
    <citation type="submission" date="2015-07" db="EMBL/GenBank/DDBJ databases">
        <title>Comparative genomics of the Sigatoka disease complex on banana suggests a link between parallel evolutionary changes in Pseudocercospora fijiensis and Pseudocercospora eumusae and increased virulence on the banana host.</title>
        <authorList>
            <person name="Chang T.-C."/>
            <person name="Salvucci A."/>
            <person name="Crous P.W."/>
            <person name="Stergiopoulos I."/>
        </authorList>
    </citation>
    <scope>NUCLEOTIDE SEQUENCE [LARGE SCALE GENOMIC DNA]</scope>
    <source>
        <strain evidence="2 3">CBS 116634</strain>
    </source>
</reference>
<dbReference type="InterPro" id="IPR011333">
    <property type="entry name" value="SKP1/BTB/POZ_sf"/>
</dbReference>
<feature type="domain" description="BTB" evidence="1">
    <location>
        <begin position="21"/>
        <end position="79"/>
    </location>
</feature>
<dbReference type="CDD" id="cd18186">
    <property type="entry name" value="BTB_POZ_ZBTB_KLHL-like"/>
    <property type="match status" value="1"/>
</dbReference>
<dbReference type="Gene3D" id="3.30.710.10">
    <property type="entry name" value="Potassium Channel Kv1.1, Chain A"/>
    <property type="match status" value="1"/>
</dbReference>
<sequence length="231" mass="25978">MADTDAVAILRGMMQSGNWNTDFKVSASGHTFDVHKSIVCEASPFFKAACENDWREAKSGIIELPEDADVVQELLNHCYGIRESGLRKPVRQCEMVPASSDCTLLDLRTLIAAEKYQMDDLCDNIQEALLELFDGQNGMFYVALGTWIYQEGRKYALPSIVVCAVVLGIAKEIQSILYDAEGFLVLSACPDLLKDVFREVAMVSLMVRADGLWYVRDYLELEDHEKERLGY</sequence>
<dbReference type="AlphaFoldDB" id="A0A139IFW0"/>
<dbReference type="Proteomes" id="UP000073492">
    <property type="component" value="Unassembled WGS sequence"/>
</dbReference>
<keyword evidence="3" id="KW-1185">Reference proteome</keyword>
<dbReference type="PANTHER" id="PTHR47843:SF5">
    <property type="entry name" value="BTB_POZ DOMAIN PROTEIN"/>
    <property type="match status" value="1"/>
</dbReference>
<evidence type="ECO:0000259" key="1">
    <source>
        <dbReference type="PROSITE" id="PS50097"/>
    </source>
</evidence>